<dbReference type="STRING" id="574375.AZF08_05110"/>
<dbReference type="GO" id="GO:0009303">
    <property type="term" value="P:rRNA transcription"/>
    <property type="evidence" value="ECO:0007669"/>
    <property type="project" value="TreeGrafter"/>
</dbReference>
<dbReference type="Proteomes" id="UP000027778">
    <property type="component" value="Unassembled WGS sequence"/>
</dbReference>
<gene>
    <name evidence="2" type="ORF">BAGA_25570</name>
</gene>
<dbReference type="InterPro" id="IPR036101">
    <property type="entry name" value="CarD-like/TRCF_RID_sf"/>
</dbReference>
<name>A0A073KDD6_9BACI</name>
<dbReference type="InterPro" id="IPR048792">
    <property type="entry name" value="CarD_C"/>
</dbReference>
<dbReference type="eggNOG" id="COG1329">
    <property type="taxonomic scope" value="Bacteria"/>
</dbReference>
<dbReference type="EMBL" id="JOTM01000006">
    <property type="protein sequence ID" value="KEK24521.1"/>
    <property type="molecule type" value="Genomic_DNA"/>
</dbReference>
<dbReference type="Gene3D" id="1.20.58.1290">
    <property type="entry name" value="CarD-like, C-terminal domain"/>
    <property type="match status" value="1"/>
</dbReference>
<dbReference type="InterPro" id="IPR052531">
    <property type="entry name" value="CarD-like_regulator"/>
</dbReference>
<keyword evidence="3" id="KW-1185">Reference proteome</keyword>
<dbReference type="AlphaFoldDB" id="A0A073KDD6"/>
<dbReference type="PANTHER" id="PTHR38447:SF1">
    <property type="entry name" value="RNA POLYMERASE-BINDING TRANSCRIPTION FACTOR CARD"/>
    <property type="match status" value="1"/>
</dbReference>
<evidence type="ECO:0000313" key="3">
    <source>
        <dbReference type="Proteomes" id="UP000027778"/>
    </source>
</evidence>
<reference evidence="2 3" key="1">
    <citation type="submission" date="2014-06" db="EMBL/GenBank/DDBJ databases">
        <title>Draft genome sequence of Bacillus gaemokensis JCM 15801 (MCCC 1A00707).</title>
        <authorList>
            <person name="Lai Q."/>
            <person name="Liu Y."/>
            <person name="Shao Z."/>
        </authorList>
    </citation>
    <scope>NUCLEOTIDE SEQUENCE [LARGE SCALE GENOMIC DNA]</scope>
    <source>
        <strain evidence="2 3">JCM 15801</strain>
    </source>
</reference>
<evidence type="ECO:0000259" key="1">
    <source>
        <dbReference type="SMART" id="SM01058"/>
    </source>
</evidence>
<dbReference type="PANTHER" id="PTHR38447">
    <property type="entry name" value="TRANSCRIPTION FACTOR YDEB-RELATED"/>
    <property type="match status" value="1"/>
</dbReference>
<sequence>MEVDDLFQIGDKIVYPMHGAGVIESIEDKEVLGKTRQYCVIHMIISDMQVMIPMDKVSDSGIRYVVDKDTLNGVLVEFQQGESDHSLSWKQRYTINMEKMKNGKLQDGAEVVRDLIRRNKERALNASEKQMLDNARRILISEVALVQDVSENQATDYLQDTINH</sequence>
<comment type="caution">
    <text evidence="2">The sequence shown here is derived from an EMBL/GenBank/DDBJ whole genome shotgun (WGS) entry which is preliminary data.</text>
</comment>
<dbReference type="Gene3D" id="2.40.10.170">
    <property type="match status" value="1"/>
</dbReference>
<protein>
    <recommendedName>
        <fullName evidence="1">CarD-like/TRCF RNAP-interacting domain-containing protein</fullName>
    </recommendedName>
</protein>
<evidence type="ECO:0000313" key="2">
    <source>
        <dbReference type="EMBL" id="KEK24521.1"/>
    </source>
</evidence>
<dbReference type="Pfam" id="PF02559">
    <property type="entry name" value="CarD_TRCF_RID"/>
    <property type="match status" value="1"/>
</dbReference>
<feature type="domain" description="CarD-like/TRCF RNAP-interacting" evidence="1">
    <location>
        <begin position="6"/>
        <end position="116"/>
    </location>
</feature>
<dbReference type="RefSeq" id="WP_200875212.1">
    <property type="nucleotide sequence ID" value="NZ_JOTM01000006.1"/>
</dbReference>
<dbReference type="SUPFAM" id="SSF141259">
    <property type="entry name" value="CarD-like"/>
    <property type="match status" value="1"/>
</dbReference>
<dbReference type="InterPro" id="IPR003711">
    <property type="entry name" value="CarD-like/TRCF_RID"/>
</dbReference>
<dbReference type="SMART" id="SM01058">
    <property type="entry name" value="CarD_TRCF"/>
    <property type="match status" value="1"/>
</dbReference>
<dbReference type="InterPro" id="IPR042215">
    <property type="entry name" value="CarD-like_C"/>
</dbReference>
<dbReference type="Pfam" id="PF21095">
    <property type="entry name" value="CarD_C"/>
    <property type="match status" value="1"/>
</dbReference>
<organism evidence="2 3">
    <name type="scientific">Bacillus gaemokensis</name>
    <dbReference type="NCBI Taxonomy" id="574375"/>
    <lineage>
        <taxon>Bacteria</taxon>
        <taxon>Bacillati</taxon>
        <taxon>Bacillota</taxon>
        <taxon>Bacilli</taxon>
        <taxon>Bacillales</taxon>
        <taxon>Bacillaceae</taxon>
        <taxon>Bacillus</taxon>
        <taxon>Bacillus cereus group</taxon>
    </lineage>
</organism>
<proteinExistence type="predicted"/>
<accession>A0A073KDD6</accession>